<name>A0A0C3C0U4_HEBCY</name>
<evidence type="ECO:0000313" key="2">
    <source>
        <dbReference type="EMBL" id="KIM37899.1"/>
    </source>
</evidence>
<dbReference type="InterPro" id="IPR029058">
    <property type="entry name" value="AB_hydrolase_fold"/>
</dbReference>
<evidence type="ECO:0000313" key="3">
    <source>
        <dbReference type="Proteomes" id="UP000053424"/>
    </source>
</evidence>
<dbReference type="Gene3D" id="3.40.50.1820">
    <property type="entry name" value="alpha/beta hydrolase"/>
    <property type="match status" value="1"/>
</dbReference>
<keyword evidence="3" id="KW-1185">Reference proteome</keyword>
<accession>A0A0C3C0U4</accession>
<dbReference type="OrthoDB" id="294702at2759"/>
<sequence length="326" mass="35981">MATDIPIAEEKYLDLPGGRRLAYAEIGNPSSSILVVFFHGAFGVGTANYLQKYLVEKDVHFVAPTLAGWGKSSPRSKGTSFHVALASDTTALIDHLHPEKEGLKIYIAGGSFGTVPAQMLYGASFELFPAGRNVAGCMALAPFSPFKLHKDHAKSMTVPNYIAVGPPSQYIPFNLLQRLGSVALKHKMNTPEKAEAFVRQTLFDKMDEAEKAEFAKWREETGKVEGQTEREFGLNMMRSVQDSWQGFMEMADAINGDWGFAPKDLDEEHNARPILLVTSEGDAMAPDAMAKWLAESYKNGHCRSVKGGHLAALFHLNELWKELFEL</sequence>
<organism evidence="2 3">
    <name type="scientific">Hebeloma cylindrosporum</name>
    <dbReference type="NCBI Taxonomy" id="76867"/>
    <lineage>
        <taxon>Eukaryota</taxon>
        <taxon>Fungi</taxon>
        <taxon>Dikarya</taxon>
        <taxon>Basidiomycota</taxon>
        <taxon>Agaricomycotina</taxon>
        <taxon>Agaricomycetes</taxon>
        <taxon>Agaricomycetidae</taxon>
        <taxon>Agaricales</taxon>
        <taxon>Agaricineae</taxon>
        <taxon>Hymenogastraceae</taxon>
        <taxon>Hebeloma</taxon>
    </lineage>
</organism>
<dbReference type="EMBL" id="KN831794">
    <property type="protein sequence ID" value="KIM37899.1"/>
    <property type="molecule type" value="Genomic_DNA"/>
</dbReference>
<protein>
    <recommendedName>
        <fullName evidence="1">AB hydrolase-1 domain-containing protein</fullName>
    </recommendedName>
</protein>
<dbReference type="InterPro" id="IPR000073">
    <property type="entry name" value="AB_hydrolase_1"/>
</dbReference>
<dbReference type="HOGENOM" id="CLU_071634_0_0_1"/>
<dbReference type="AlphaFoldDB" id="A0A0C3C0U4"/>
<dbReference type="Pfam" id="PF12697">
    <property type="entry name" value="Abhydrolase_6"/>
    <property type="match status" value="1"/>
</dbReference>
<feature type="domain" description="AB hydrolase-1" evidence="1">
    <location>
        <begin position="35"/>
        <end position="309"/>
    </location>
</feature>
<reference evidence="3" key="2">
    <citation type="submission" date="2015-01" db="EMBL/GenBank/DDBJ databases">
        <title>Evolutionary Origins and Diversification of the Mycorrhizal Mutualists.</title>
        <authorList>
            <consortium name="DOE Joint Genome Institute"/>
            <consortium name="Mycorrhizal Genomics Consortium"/>
            <person name="Kohler A."/>
            <person name="Kuo A."/>
            <person name="Nagy L.G."/>
            <person name="Floudas D."/>
            <person name="Copeland A."/>
            <person name="Barry K.W."/>
            <person name="Cichocki N."/>
            <person name="Veneault-Fourrey C."/>
            <person name="LaButti K."/>
            <person name="Lindquist E.A."/>
            <person name="Lipzen A."/>
            <person name="Lundell T."/>
            <person name="Morin E."/>
            <person name="Murat C."/>
            <person name="Riley R."/>
            <person name="Ohm R."/>
            <person name="Sun H."/>
            <person name="Tunlid A."/>
            <person name="Henrissat B."/>
            <person name="Grigoriev I.V."/>
            <person name="Hibbett D.S."/>
            <person name="Martin F."/>
        </authorList>
    </citation>
    <scope>NUCLEOTIDE SEQUENCE [LARGE SCALE GENOMIC DNA]</scope>
    <source>
        <strain evidence="3">h7</strain>
    </source>
</reference>
<dbReference type="SUPFAM" id="SSF53474">
    <property type="entry name" value="alpha/beta-Hydrolases"/>
    <property type="match status" value="1"/>
</dbReference>
<reference evidence="2 3" key="1">
    <citation type="submission" date="2014-04" db="EMBL/GenBank/DDBJ databases">
        <authorList>
            <consortium name="DOE Joint Genome Institute"/>
            <person name="Kuo A."/>
            <person name="Gay G."/>
            <person name="Dore J."/>
            <person name="Kohler A."/>
            <person name="Nagy L.G."/>
            <person name="Floudas D."/>
            <person name="Copeland A."/>
            <person name="Barry K.W."/>
            <person name="Cichocki N."/>
            <person name="Veneault-Fourrey C."/>
            <person name="LaButti K."/>
            <person name="Lindquist E.A."/>
            <person name="Lipzen A."/>
            <person name="Lundell T."/>
            <person name="Morin E."/>
            <person name="Murat C."/>
            <person name="Sun H."/>
            <person name="Tunlid A."/>
            <person name="Henrissat B."/>
            <person name="Grigoriev I.V."/>
            <person name="Hibbett D.S."/>
            <person name="Martin F."/>
            <person name="Nordberg H.P."/>
            <person name="Cantor M.N."/>
            <person name="Hua S.X."/>
        </authorList>
    </citation>
    <scope>NUCLEOTIDE SEQUENCE [LARGE SCALE GENOMIC DNA]</scope>
    <source>
        <strain evidence="3">h7</strain>
    </source>
</reference>
<gene>
    <name evidence="2" type="ORF">M413DRAFT_448165</name>
</gene>
<dbReference type="Proteomes" id="UP000053424">
    <property type="component" value="Unassembled WGS sequence"/>
</dbReference>
<evidence type="ECO:0000259" key="1">
    <source>
        <dbReference type="Pfam" id="PF12697"/>
    </source>
</evidence>
<proteinExistence type="predicted"/>